<reference evidence="2" key="1">
    <citation type="submission" date="2021-03" db="EMBL/GenBank/DDBJ databases">
        <title>Chromosome level genome of the anhydrobiotic midge Polypedilum vanderplanki.</title>
        <authorList>
            <person name="Yoshida Y."/>
            <person name="Kikawada T."/>
            <person name="Gusev O."/>
        </authorList>
    </citation>
    <scope>NUCLEOTIDE SEQUENCE</scope>
    <source>
        <strain evidence="2">NIAS01</strain>
        <tissue evidence="2">Whole body or cell culture</tissue>
    </source>
</reference>
<dbReference type="InterPro" id="IPR006616">
    <property type="entry name" value="DM9_repeat"/>
</dbReference>
<comment type="caution">
    <text evidence="2">The sequence shown here is derived from an EMBL/GenBank/DDBJ whole genome shotgun (WGS) entry which is preliminary data.</text>
</comment>
<name>A0A9J6BSP7_POLVA</name>
<gene>
    <name evidence="2" type="ORF">PVAND_002959</name>
</gene>
<dbReference type="Proteomes" id="UP001107558">
    <property type="component" value="Chromosome 3"/>
</dbReference>
<dbReference type="EMBL" id="JADBJN010000003">
    <property type="protein sequence ID" value="KAG5672871.1"/>
    <property type="molecule type" value="Genomic_DNA"/>
</dbReference>
<proteinExistence type="predicted"/>
<sequence>MKNVWFFILFTFYIKSTIAQSNASCNIFYQYKCGNKFNRYKLDNEPADYGVSAGQYASGKEAYIGLSTYADLAYQINQLQLNPPGVVLFNTAGPASFSNDTNRIWYLVNDKNHEYTWVDSKNAEIPSFAIKVGEDRSGFPLLIGRVVRPNGFVSVGVVVPFAGNMFYADENGLSQSTTTGYQVLVCKSSVQNETKFLTPKADFPPNVDVGCINNWQPYKNDESPVKNGVSAGEYDCNNTAYVGKINDTNQGVYVPGRIQISPKSGLIFTSNGQTFFNTNASYYLVDNLNHTYYWVPFDGNTLPNNTVYVRNEVGSWKYGIGRIKVNGHTEIGKIAYPLMFIPDNMGYESAYTDYEVLVCIPEPKFQCGQHWTRYEKNSAPEKDGFNIGTINGSISVFIGRSCNFDLGRIQTNPQTAAGLYYANEITGTEVFDNSSNVEYFVKNSSYTYKWQPSSDGVKVANALELHKEGYQPFYIGMTRIDDNVVVGKVRPGEGLFFIDPLTEKQQLTSSYEVLTCTSPDSSYGEYEEESDEDWYGDHWCPMGKKWSYEKTKCV</sequence>
<evidence type="ECO:0000256" key="1">
    <source>
        <dbReference type="SAM" id="SignalP"/>
    </source>
</evidence>
<feature type="chain" id="PRO_5039914829" evidence="1">
    <location>
        <begin position="20"/>
        <end position="554"/>
    </location>
</feature>
<keyword evidence="3" id="KW-1185">Reference proteome</keyword>
<evidence type="ECO:0000313" key="3">
    <source>
        <dbReference type="Proteomes" id="UP001107558"/>
    </source>
</evidence>
<keyword evidence="1" id="KW-0732">Signal</keyword>
<dbReference type="PANTHER" id="PTHR31649:SF11">
    <property type="entry name" value="PROTEIN UNZIPPED"/>
    <property type="match status" value="1"/>
</dbReference>
<feature type="signal peptide" evidence="1">
    <location>
        <begin position="1"/>
        <end position="19"/>
    </location>
</feature>
<organism evidence="2 3">
    <name type="scientific">Polypedilum vanderplanki</name>
    <name type="common">Sleeping chironomid midge</name>
    <dbReference type="NCBI Taxonomy" id="319348"/>
    <lineage>
        <taxon>Eukaryota</taxon>
        <taxon>Metazoa</taxon>
        <taxon>Ecdysozoa</taxon>
        <taxon>Arthropoda</taxon>
        <taxon>Hexapoda</taxon>
        <taxon>Insecta</taxon>
        <taxon>Pterygota</taxon>
        <taxon>Neoptera</taxon>
        <taxon>Endopterygota</taxon>
        <taxon>Diptera</taxon>
        <taxon>Nematocera</taxon>
        <taxon>Chironomoidea</taxon>
        <taxon>Chironomidae</taxon>
        <taxon>Chironominae</taxon>
        <taxon>Polypedilum</taxon>
        <taxon>Polypedilum</taxon>
    </lineage>
</organism>
<dbReference type="AlphaFoldDB" id="A0A9J6BSP7"/>
<protein>
    <submittedName>
        <fullName evidence="2">Uncharacterized protein</fullName>
    </submittedName>
</protein>
<accession>A0A9J6BSP7</accession>
<evidence type="ECO:0000313" key="2">
    <source>
        <dbReference type="EMBL" id="KAG5672871.1"/>
    </source>
</evidence>
<dbReference type="PANTHER" id="PTHR31649">
    <property type="entry name" value="AGAP009604-PA"/>
    <property type="match status" value="1"/>
</dbReference>
<dbReference type="SMART" id="SM00696">
    <property type="entry name" value="DM9"/>
    <property type="match status" value="1"/>
</dbReference>
<dbReference type="Pfam" id="PF11901">
    <property type="entry name" value="DM9"/>
    <property type="match status" value="1"/>
</dbReference>